<feature type="transmembrane region" description="Helical" evidence="1">
    <location>
        <begin position="40"/>
        <end position="62"/>
    </location>
</feature>
<dbReference type="Pfam" id="PF12937">
    <property type="entry name" value="F-box-like"/>
    <property type="match status" value="1"/>
</dbReference>
<keyword evidence="1" id="KW-0812">Transmembrane</keyword>
<dbReference type="Gene3D" id="1.20.1280.50">
    <property type="match status" value="1"/>
</dbReference>
<feature type="domain" description="F-box" evidence="2">
    <location>
        <begin position="105"/>
        <end position="136"/>
    </location>
</feature>
<dbReference type="InterPro" id="IPR036047">
    <property type="entry name" value="F-box-like_dom_sf"/>
</dbReference>
<dbReference type="InterPro" id="IPR001810">
    <property type="entry name" value="F-box_dom"/>
</dbReference>
<dbReference type="OrthoDB" id="3799374at2759"/>
<proteinExistence type="predicted"/>
<dbReference type="AlphaFoldDB" id="A0A1J9RB09"/>
<keyword evidence="1" id="KW-0472">Membrane</keyword>
<organism evidence="3 4">
    <name type="scientific">Diplodia corticola</name>
    <dbReference type="NCBI Taxonomy" id="236234"/>
    <lineage>
        <taxon>Eukaryota</taxon>
        <taxon>Fungi</taxon>
        <taxon>Dikarya</taxon>
        <taxon>Ascomycota</taxon>
        <taxon>Pezizomycotina</taxon>
        <taxon>Dothideomycetes</taxon>
        <taxon>Dothideomycetes incertae sedis</taxon>
        <taxon>Botryosphaeriales</taxon>
        <taxon>Botryosphaeriaceae</taxon>
        <taxon>Diplodia</taxon>
    </lineage>
</organism>
<evidence type="ECO:0000256" key="1">
    <source>
        <dbReference type="SAM" id="Phobius"/>
    </source>
</evidence>
<dbReference type="CDD" id="cd09917">
    <property type="entry name" value="F-box_SF"/>
    <property type="match status" value="1"/>
</dbReference>
<keyword evidence="4" id="KW-1185">Reference proteome</keyword>
<evidence type="ECO:0000259" key="2">
    <source>
        <dbReference type="Pfam" id="PF12937"/>
    </source>
</evidence>
<protein>
    <recommendedName>
        <fullName evidence="2">F-box domain-containing protein</fullName>
    </recommendedName>
</protein>
<evidence type="ECO:0000313" key="3">
    <source>
        <dbReference type="EMBL" id="OJD29611.1"/>
    </source>
</evidence>
<sequence>MDDEDKWAFGYIILVCDVFSIVMFQVILNEPDLHDLPLAFWAFLVLILPVPCLVGTLAAAWWCFSPYAPCLVATLTRAWFAMGHFQDLMRKLRGCRVAPAPKSRHLPDELVLAIVAYLPAADALALRATCRHFRRMYYPHAATLDDRADLASRCRRDHFARTCLAELDGALKHGLLVCSYCRATHPRSLFSPLEQTRALQWRRCLGATTALALCPHRQLRHEDLAALGDDGIRKIEGADKMLRCDRCDAEVYKYALRPLVSKRAVFERTYFRMQVPRYRSIPHPTLAAAIAAAVPTLQHLPVCAHLDAERLACRLPEPWLHLPQFGPRTTKYFYCNKLGCRTFFLLVCEESESYGAFVIALKSNRTLHFTTETGAVHDDWMEACTGVVRASR</sequence>
<dbReference type="SUPFAM" id="SSF81383">
    <property type="entry name" value="F-box domain"/>
    <property type="match status" value="1"/>
</dbReference>
<dbReference type="GeneID" id="31019279"/>
<comment type="caution">
    <text evidence="3">The sequence shown here is derived from an EMBL/GenBank/DDBJ whole genome shotgun (WGS) entry which is preliminary data.</text>
</comment>
<name>A0A1J9RB09_9PEZI</name>
<evidence type="ECO:0000313" key="4">
    <source>
        <dbReference type="Proteomes" id="UP000183809"/>
    </source>
</evidence>
<keyword evidence="1" id="KW-1133">Transmembrane helix</keyword>
<dbReference type="RefSeq" id="XP_020125871.1">
    <property type="nucleotide sequence ID" value="XM_020279017.1"/>
</dbReference>
<reference evidence="3 4" key="1">
    <citation type="submission" date="2016-10" db="EMBL/GenBank/DDBJ databases">
        <title>Proteomics and genomics reveal pathogen-plant mechanisms compatible with a hemibiotrophic lifestyle of Diplodia corticola.</title>
        <authorList>
            <person name="Fernandes I."/>
            <person name="De Jonge R."/>
            <person name="Van De Peer Y."/>
            <person name="Devreese B."/>
            <person name="Alves A."/>
            <person name="Esteves A.C."/>
        </authorList>
    </citation>
    <scope>NUCLEOTIDE SEQUENCE [LARGE SCALE GENOMIC DNA]</scope>
    <source>
        <strain evidence="3 4">CBS 112549</strain>
    </source>
</reference>
<dbReference type="Proteomes" id="UP000183809">
    <property type="component" value="Unassembled WGS sequence"/>
</dbReference>
<accession>A0A1J9RB09</accession>
<feature type="transmembrane region" description="Helical" evidence="1">
    <location>
        <begin position="6"/>
        <end position="28"/>
    </location>
</feature>
<dbReference type="EMBL" id="MNUE01000076">
    <property type="protein sequence ID" value="OJD29611.1"/>
    <property type="molecule type" value="Genomic_DNA"/>
</dbReference>
<gene>
    <name evidence="3" type="ORF">BKCO1_760008</name>
</gene>